<evidence type="ECO:0000256" key="10">
    <source>
        <dbReference type="SAM" id="Phobius"/>
    </source>
</evidence>
<dbReference type="GO" id="GO:0032259">
    <property type="term" value="P:methylation"/>
    <property type="evidence" value="ECO:0007669"/>
    <property type="project" value="UniProtKB-KW"/>
</dbReference>
<feature type="domain" description="Prepilin type IV endopeptidase peptidase" evidence="11">
    <location>
        <begin position="103"/>
        <end position="210"/>
    </location>
</feature>
<dbReference type="Proteomes" id="UP000009881">
    <property type="component" value="Unassembled WGS sequence"/>
</dbReference>
<evidence type="ECO:0000256" key="8">
    <source>
        <dbReference type="RuleBase" id="RU003793"/>
    </source>
</evidence>
<evidence type="ECO:0000256" key="2">
    <source>
        <dbReference type="ARBA" id="ARBA00005801"/>
    </source>
</evidence>
<name>K9H5J9_9PROT</name>
<keyword evidence="5 9" id="KW-0812">Transmembrane</keyword>
<feature type="transmembrane region" description="Helical" evidence="10">
    <location>
        <begin position="194"/>
        <end position="214"/>
    </location>
</feature>
<dbReference type="EC" id="3.4.23.43" evidence="9"/>
<keyword evidence="7 10" id="KW-0472">Membrane</keyword>
<evidence type="ECO:0000256" key="5">
    <source>
        <dbReference type="ARBA" id="ARBA00022692"/>
    </source>
</evidence>
<evidence type="ECO:0000313" key="13">
    <source>
        <dbReference type="EMBL" id="EKV25918.1"/>
    </source>
</evidence>
<evidence type="ECO:0000256" key="1">
    <source>
        <dbReference type="ARBA" id="ARBA00004429"/>
    </source>
</evidence>
<accession>K9H5J9</accession>
<keyword evidence="9" id="KW-0511">Multifunctional enzyme</keyword>
<comment type="caution">
    <text evidence="13">The sequence shown here is derived from an EMBL/GenBank/DDBJ whole genome shotgun (WGS) entry which is preliminary data.</text>
</comment>
<dbReference type="InterPro" id="IPR010627">
    <property type="entry name" value="Prepilin_pept_A24_N"/>
</dbReference>
<dbReference type="EC" id="2.1.1.-" evidence="9"/>
<dbReference type="InterPro" id="IPR014032">
    <property type="entry name" value="Peptidase_A24A_bac"/>
</dbReference>
<dbReference type="AlphaFoldDB" id="K9H5J9"/>
<keyword evidence="9" id="KW-0645">Protease</keyword>
<evidence type="ECO:0000256" key="4">
    <source>
        <dbReference type="ARBA" id="ARBA00022519"/>
    </source>
</evidence>
<dbReference type="PRINTS" id="PR00864">
    <property type="entry name" value="PREPILNPTASE"/>
</dbReference>
<feature type="transmembrane region" description="Helical" evidence="10">
    <location>
        <begin position="95"/>
        <end position="113"/>
    </location>
</feature>
<evidence type="ECO:0000256" key="7">
    <source>
        <dbReference type="ARBA" id="ARBA00023136"/>
    </source>
</evidence>
<evidence type="ECO:0000259" key="11">
    <source>
        <dbReference type="Pfam" id="PF01478"/>
    </source>
</evidence>
<dbReference type="Pfam" id="PF01478">
    <property type="entry name" value="Peptidase_A24"/>
    <property type="match status" value="1"/>
</dbReference>
<evidence type="ECO:0000259" key="12">
    <source>
        <dbReference type="Pfam" id="PF06750"/>
    </source>
</evidence>
<feature type="transmembrane region" description="Helical" evidence="10">
    <location>
        <begin position="145"/>
        <end position="165"/>
    </location>
</feature>
<keyword evidence="4" id="KW-0997">Cell inner membrane</keyword>
<gene>
    <name evidence="13" type="ORF">C882_3380</name>
</gene>
<evidence type="ECO:0000313" key="14">
    <source>
        <dbReference type="Proteomes" id="UP000009881"/>
    </source>
</evidence>
<comment type="similarity">
    <text evidence="2 8">Belongs to the peptidase A24 family.</text>
</comment>
<feature type="transmembrane region" description="Helical" evidence="10">
    <location>
        <begin position="120"/>
        <end position="139"/>
    </location>
</feature>
<dbReference type="STRING" id="1238182.C882_3380"/>
<protein>
    <recommendedName>
        <fullName evidence="9">Prepilin leader peptidase/N-methyltransferase</fullName>
        <ecNumber evidence="9">2.1.1.-</ecNumber>
        <ecNumber evidence="9">3.4.23.43</ecNumber>
    </recommendedName>
</protein>
<proteinExistence type="inferred from homology"/>
<dbReference type="GO" id="GO:0005886">
    <property type="term" value="C:plasma membrane"/>
    <property type="evidence" value="ECO:0007669"/>
    <property type="project" value="UniProtKB-SubCell"/>
</dbReference>
<reference evidence="13 14" key="1">
    <citation type="journal article" date="2013" name="Genome Announc.">
        <title>Draft Genome Sequence of an Alphaproteobacterium, Caenispirillum salinarum AK4(T), Isolated from a Solar Saltern.</title>
        <authorList>
            <person name="Khatri I."/>
            <person name="Singh A."/>
            <person name="Korpole S."/>
            <person name="Pinnaka A.K."/>
            <person name="Subramanian S."/>
        </authorList>
    </citation>
    <scope>NUCLEOTIDE SEQUENCE [LARGE SCALE GENOMIC DNA]</scope>
    <source>
        <strain evidence="13 14">AK4</strain>
    </source>
</reference>
<keyword evidence="14" id="KW-1185">Reference proteome</keyword>
<sequence>MTELVIAALLGLVAGSFASALSYRLPRSLPVAAARSACTACGHPLGVRDLVPVLSWVLARGRCRHCGAGISTRYPLMELTSAAIFVVIAWAEQGWLPAALLMVVATLLLTAAVVDLETGILPDVLHLAVAPFALAYRWLLDDTPWPALIGAGAGYLVGLALLYGFKLVTGREGLGRGDVKFLAIAGLLLQPEQWAAFPLIAGIAGIVTGLVWRASGRGQEFPFGPALIGALFVCVLMPGSTLAYVDL</sequence>
<dbReference type="GO" id="GO:0008168">
    <property type="term" value="F:methyltransferase activity"/>
    <property type="evidence" value="ECO:0007669"/>
    <property type="project" value="UniProtKB-KW"/>
</dbReference>
<dbReference type="PANTHER" id="PTHR30487">
    <property type="entry name" value="TYPE 4 PREPILIN-LIKE PROTEINS LEADER PEPTIDE-PROCESSING ENZYME"/>
    <property type="match status" value="1"/>
</dbReference>
<dbReference type="Gene3D" id="1.20.120.1220">
    <property type="match status" value="1"/>
</dbReference>
<dbReference type="PANTHER" id="PTHR30487:SF0">
    <property type="entry name" value="PREPILIN LEADER PEPTIDASE_N-METHYLTRANSFERASE-RELATED"/>
    <property type="match status" value="1"/>
</dbReference>
<dbReference type="Pfam" id="PF06750">
    <property type="entry name" value="A24_N_bact"/>
    <property type="match status" value="1"/>
</dbReference>
<feature type="transmembrane region" description="Helical" evidence="10">
    <location>
        <begin position="226"/>
        <end position="245"/>
    </location>
</feature>
<dbReference type="InterPro" id="IPR050882">
    <property type="entry name" value="Prepilin_peptidase/N-MTase"/>
</dbReference>
<keyword evidence="9" id="KW-0808">Transferase</keyword>
<evidence type="ECO:0000256" key="3">
    <source>
        <dbReference type="ARBA" id="ARBA00022475"/>
    </source>
</evidence>
<comment type="catalytic activity">
    <reaction evidence="9">
        <text>Typically cleaves a -Gly-|-Phe- bond to release an N-terminal, basic peptide of 5-8 residues from type IV prepilin, and then N-methylates the new N-terminal amino group, the methyl donor being S-adenosyl-L-methionine.</text>
        <dbReference type="EC" id="3.4.23.43"/>
    </reaction>
</comment>
<keyword evidence="9" id="KW-0378">Hydrolase</keyword>
<dbReference type="GO" id="GO:0006465">
    <property type="term" value="P:signal peptide processing"/>
    <property type="evidence" value="ECO:0007669"/>
    <property type="project" value="TreeGrafter"/>
</dbReference>
<evidence type="ECO:0000256" key="6">
    <source>
        <dbReference type="ARBA" id="ARBA00022989"/>
    </source>
</evidence>
<dbReference type="InterPro" id="IPR000045">
    <property type="entry name" value="Prepilin_IV_endopep_pep"/>
</dbReference>
<evidence type="ECO:0000256" key="9">
    <source>
        <dbReference type="RuleBase" id="RU003794"/>
    </source>
</evidence>
<dbReference type="eggNOG" id="COG1989">
    <property type="taxonomic scope" value="Bacteria"/>
</dbReference>
<organism evidence="13 14">
    <name type="scientific">Caenispirillum salinarum AK4</name>
    <dbReference type="NCBI Taxonomy" id="1238182"/>
    <lineage>
        <taxon>Bacteria</taxon>
        <taxon>Pseudomonadati</taxon>
        <taxon>Pseudomonadota</taxon>
        <taxon>Alphaproteobacteria</taxon>
        <taxon>Rhodospirillales</taxon>
        <taxon>Novispirillaceae</taxon>
        <taxon>Caenispirillum</taxon>
    </lineage>
</organism>
<comment type="subcellular location">
    <subcellularLocation>
        <location evidence="1">Cell inner membrane</location>
        <topology evidence="1">Multi-pass membrane protein</topology>
    </subcellularLocation>
    <subcellularLocation>
        <location evidence="9">Cell membrane</location>
        <topology evidence="9">Multi-pass membrane protein</topology>
    </subcellularLocation>
</comment>
<comment type="function">
    <text evidence="9">Plays an essential role in type IV pili and type II pseudopili formation by proteolytically removing the leader sequence from substrate proteins and subsequently monomethylating the alpha-amino group of the newly exposed N-terminal phenylalanine.</text>
</comment>
<keyword evidence="6 10" id="KW-1133">Transmembrane helix</keyword>
<dbReference type="EMBL" id="ANHY01000047">
    <property type="protein sequence ID" value="EKV25918.1"/>
    <property type="molecule type" value="Genomic_DNA"/>
</dbReference>
<keyword evidence="9" id="KW-0489">Methyltransferase</keyword>
<dbReference type="GO" id="GO:0004190">
    <property type="term" value="F:aspartic-type endopeptidase activity"/>
    <property type="evidence" value="ECO:0007669"/>
    <property type="project" value="UniProtKB-EC"/>
</dbReference>
<keyword evidence="3" id="KW-1003">Cell membrane</keyword>
<feature type="domain" description="Prepilin peptidase A24 N-terminal" evidence="12">
    <location>
        <begin position="9"/>
        <end position="91"/>
    </location>
</feature>